<sequence length="311" mass="34997">MCEAPQQTTPAATAETSIRASKEPARSPIYHDTQIWPDQHVQKSIQRVVRQVAVYFLRDCMTKDLLPAMGQLKVVQHILRAADAPYAYALERVFSPNHVVVCLSWLLTLFAHDVSTLRTAQRILDFAWSFGPASILYVCASVLLSQKESLHPRLYAMDVAEVHQHLSDAPRSLAADDVLADTLQKAASLMQQYPLTCPAVHAHHVLSCESVLFTWRAERVNIPMIMQLPTTHIALDVMPSPRDEVDFHSVVRSHLRPTWHRIFRELAHLHPMRRVLLYPKALFVSSLSLLLGGSVVTLLLAIHVTDHGRIA</sequence>
<feature type="domain" description="Rab-GAP TBC" evidence="4">
    <location>
        <begin position="54"/>
        <end position="150"/>
    </location>
</feature>
<reference evidence="5 6" key="1">
    <citation type="journal article" date="2007" name="Proc. Natl. Acad. Sci. U.S.A.">
        <title>Dandruff-associated Malassezia genomes reveal convergent and divergent virulence traits shared with plant and human fungal pathogens.</title>
        <authorList>
            <person name="Xu J."/>
            <person name="Saunders C.W."/>
            <person name="Hu P."/>
            <person name="Grant R.A."/>
            <person name="Boekhout T."/>
            <person name="Kuramae E.E."/>
            <person name="Kronstad J.W."/>
            <person name="Deangelis Y.M."/>
            <person name="Reeder N.L."/>
            <person name="Johnstone K.R."/>
            <person name="Leland M."/>
            <person name="Fieno A.M."/>
            <person name="Begley W.M."/>
            <person name="Sun Y."/>
            <person name="Lacey M.P."/>
            <person name="Chaudhary T."/>
            <person name="Keough T."/>
            <person name="Chu L."/>
            <person name="Sears R."/>
            <person name="Yuan B."/>
            <person name="Dawson T.L.Jr."/>
        </authorList>
    </citation>
    <scope>NUCLEOTIDE SEQUENCE [LARGE SCALE GENOMIC DNA]</scope>
    <source>
        <strain evidence="6">ATCC MYA-4612 / CBS 7966</strain>
    </source>
</reference>
<dbReference type="VEuPathDB" id="FungiDB:MGL_4137"/>
<dbReference type="EMBL" id="AAYY01000020">
    <property type="protein sequence ID" value="EDP41588.1"/>
    <property type="molecule type" value="Genomic_DNA"/>
</dbReference>
<dbReference type="GO" id="GO:0005096">
    <property type="term" value="F:GTPase activator activity"/>
    <property type="evidence" value="ECO:0007669"/>
    <property type="project" value="UniProtKB-KW"/>
</dbReference>
<dbReference type="GeneID" id="5853057"/>
<keyword evidence="3" id="KW-1133">Transmembrane helix</keyword>
<keyword evidence="3" id="KW-0472">Membrane</keyword>
<organism evidence="5 6">
    <name type="scientific">Malassezia globosa (strain ATCC MYA-4612 / CBS 7966)</name>
    <name type="common">Dandruff-associated fungus</name>
    <dbReference type="NCBI Taxonomy" id="425265"/>
    <lineage>
        <taxon>Eukaryota</taxon>
        <taxon>Fungi</taxon>
        <taxon>Dikarya</taxon>
        <taxon>Basidiomycota</taxon>
        <taxon>Ustilaginomycotina</taxon>
        <taxon>Malasseziomycetes</taxon>
        <taxon>Malasseziales</taxon>
        <taxon>Malasseziaceae</taxon>
        <taxon>Malassezia</taxon>
    </lineage>
</organism>
<evidence type="ECO:0000313" key="6">
    <source>
        <dbReference type="Proteomes" id="UP000008837"/>
    </source>
</evidence>
<evidence type="ECO:0000256" key="1">
    <source>
        <dbReference type="ARBA" id="ARBA00022468"/>
    </source>
</evidence>
<dbReference type="Gene3D" id="1.10.472.80">
    <property type="entry name" value="Ypt/Rab-GAP domain of gyp1p, domain 3"/>
    <property type="match status" value="1"/>
</dbReference>
<dbReference type="AlphaFoldDB" id="A8QD69"/>
<dbReference type="InParanoid" id="A8QD69"/>
<evidence type="ECO:0000256" key="2">
    <source>
        <dbReference type="SAM" id="MobiDB-lite"/>
    </source>
</evidence>
<protein>
    <recommendedName>
        <fullName evidence="4">Rab-GAP TBC domain-containing protein</fullName>
    </recommendedName>
</protein>
<dbReference type="STRING" id="425265.A8QD69"/>
<dbReference type="RefSeq" id="XP_001728802.1">
    <property type="nucleotide sequence ID" value="XM_001728750.1"/>
</dbReference>
<keyword evidence="1" id="KW-0343">GTPase activation</keyword>
<feature type="transmembrane region" description="Helical" evidence="3">
    <location>
        <begin position="281"/>
        <end position="304"/>
    </location>
</feature>
<dbReference type="KEGG" id="mgl:MGL_4137"/>
<keyword evidence="3" id="KW-0812">Transmembrane</keyword>
<dbReference type="OrthoDB" id="10249988at2759"/>
<evidence type="ECO:0000256" key="3">
    <source>
        <dbReference type="SAM" id="Phobius"/>
    </source>
</evidence>
<evidence type="ECO:0000313" key="5">
    <source>
        <dbReference type="EMBL" id="EDP41588.1"/>
    </source>
</evidence>
<dbReference type="InterPro" id="IPR000195">
    <property type="entry name" value="Rab-GAP-TBC_dom"/>
</dbReference>
<keyword evidence="6" id="KW-1185">Reference proteome</keyword>
<proteinExistence type="predicted"/>
<dbReference type="InterPro" id="IPR045913">
    <property type="entry name" value="TBC20/Gyp8-like"/>
</dbReference>
<name>A8QD69_MALGO</name>
<feature type="region of interest" description="Disordered" evidence="2">
    <location>
        <begin position="1"/>
        <end position="26"/>
    </location>
</feature>
<dbReference type="Pfam" id="PF00566">
    <property type="entry name" value="RabGAP-TBC"/>
    <property type="match status" value="1"/>
</dbReference>
<accession>A8QD69</accession>
<gene>
    <name evidence="5" type="ORF">MGL_4137</name>
</gene>
<dbReference type="PANTHER" id="PTHR20913">
    <property type="entry name" value="TBC1 DOMAIN FAMILY MEMBER 20/GTPASE"/>
    <property type="match status" value="1"/>
</dbReference>
<comment type="caution">
    <text evidence="5">The sequence shown here is derived from an EMBL/GenBank/DDBJ whole genome shotgun (WGS) entry which is preliminary data.</text>
</comment>
<dbReference type="InterPro" id="IPR035969">
    <property type="entry name" value="Rab-GAP_TBC_sf"/>
</dbReference>
<dbReference type="SUPFAM" id="SSF47923">
    <property type="entry name" value="Ypt/Rab-GAP domain of gyp1p"/>
    <property type="match status" value="1"/>
</dbReference>
<dbReference type="OMA" id="ICRIWDF"/>
<dbReference type="GO" id="GO:0006888">
    <property type="term" value="P:endoplasmic reticulum to Golgi vesicle-mediated transport"/>
    <property type="evidence" value="ECO:0007669"/>
    <property type="project" value="TreeGrafter"/>
</dbReference>
<evidence type="ECO:0000259" key="4">
    <source>
        <dbReference type="Pfam" id="PF00566"/>
    </source>
</evidence>
<dbReference type="PANTHER" id="PTHR20913:SF7">
    <property type="entry name" value="RE60063P"/>
    <property type="match status" value="1"/>
</dbReference>
<dbReference type="Proteomes" id="UP000008837">
    <property type="component" value="Unassembled WGS sequence"/>
</dbReference>
<dbReference type="GO" id="GO:0005789">
    <property type="term" value="C:endoplasmic reticulum membrane"/>
    <property type="evidence" value="ECO:0007669"/>
    <property type="project" value="TreeGrafter"/>
</dbReference>
<feature type="compositionally biased region" description="Low complexity" evidence="2">
    <location>
        <begin position="1"/>
        <end position="16"/>
    </location>
</feature>